<keyword evidence="7" id="KW-1185">Reference proteome</keyword>
<feature type="chain" id="PRO_5042234131" evidence="3">
    <location>
        <begin position="19"/>
        <end position="696"/>
    </location>
</feature>
<feature type="domain" description="F5/8 type C" evidence="4">
    <location>
        <begin position="35"/>
        <end position="196"/>
    </location>
</feature>
<dbReference type="GO" id="GO:0016020">
    <property type="term" value="C:membrane"/>
    <property type="evidence" value="ECO:0007669"/>
    <property type="project" value="InterPro"/>
</dbReference>
<reference evidence="6" key="1">
    <citation type="journal article" date="2021" name="Genome Biol. Evol.">
        <title>A High-Quality Reference Genome for a Parasitic Bivalve with Doubly Uniparental Inheritance (Bivalvia: Unionida).</title>
        <authorList>
            <person name="Smith C.H."/>
        </authorList>
    </citation>
    <scope>NUCLEOTIDE SEQUENCE</scope>
    <source>
        <strain evidence="6">CHS0354</strain>
    </source>
</reference>
<dbReference type="Proteomes" id="UP001195483">
    <property type="component" value="Unassembled WGS sequence"/>
</dbReference>
<dbReference type="PANTHER" id="PTHR23282:SF101">
    <property type="entry name" value="MAM DOMAIN-CONTAINING PROTEIN"/>
    <property type="match status" value="1"/>
</dbReference>
<dbReference type="InterPro" id="IPR013320">
    <property type="entry name" value="ConA-like_dom_sf"/>
</dbReference>
<sequence length="696" mass="78430">MVFRYCWIKLLFLEIVRSINRVDCEEFPYKEQLVCQEYLVSGSKYRVPDAQLRASSEYNDLHAAKWGRLNTVYVKDKHMGGWASKDKTFPPYFEVHFNELSIVHAIVTQGRNRSGESALTEQYVTKYYVYYKEDDAGPWVPVRGGPLKEPKEFEANNDSNTIHINKLPCATQASYVRIQVIASHNHPSMRLDIIGCPLSQVKIDPDCDFEDGFCGWKEEHANASIKWEIKHGSNYVSKLRNLHDHTCKNETGLFAYMRSISSQDSSGRNMSAQLVTMIQRSNIPRCLHLWNSASDPSFGLLTLSVIGCENASERCIIKQVRDFTKEWNHISLDVRLKDYKLIVEGTITSEDEGYLAIDDISLKKGYCLDCTFEDGFCNWKNEDNSWKRITDDSQRYILITGENKNTSTKAKLIGPEVDTGDKSSCLTFSYNMSGDENIVLSVLLSLNKTLSTLGTLRGNDSNGWRNLFFEIETNGEKYKLQVLAIVTTGYIGLDNISLIFEPCPGDTTTIATPPILSTNLDSIITVGTWANQEEKSSNEGEKDNKTTGVLVGVAVGVGVLGLAVLIAIGIYTRRRRRLISSSATTSIQTDHKMAMNVEIRPGPEGNEVYIDTKEEYANFMAGKIEYLSPGPTFGNNQAVQSTRQASLIKDDCEYSVISIPKRNITQGTQEEQTYDHLDMGEKVPNFDDDTYDHVKH</sequence>
<feature type="transmembrane region" description="Helical" evidence="2">
    <location>
        <begin position="549"/>
        <end position="571"/>
    </location>
</feature>
<feature type="signal peptide" evidence="3">
    <location>
        <begin position="1"/>
        <end position="18"/>
    </location>
</feature>
<dbReference type="SMART" id="SM00137">
    <property type="entry name" value="MAM"/>
    <property type="match status" value="2"/>
</dbReference>
<name>A0AAE0S7U6_9BIVA</name>
<evidence type="ECO:0000256" key="3">
    <source>
        <dbReference type="SAM" id="SignalP"/>
    </source>
</evidence>
<reference evidence="6" key="2">
    <citation type="journal article" date="2021" name="Genome Biol. Evol.">
        <title>Developing a high-quality reference genome for a parasitic bivalve with doubly uniparental inheritance (Bivalvia: Unionida).</title>
        <authorList>
            <person name="Smith C.H."/>
        </authorList>
    </citation>
    <scope>NUCLEOTIDE SEQUENCE</scope>
    <source>
        <strain evidence="6">CHS0354</strain>
        <tissue evidence="6">Mantle</tissue>
    </source>
</reference>
<dbReference type="CDD" id="cd06263">
    <property type="entry name" value="MAM"/>
    <property type="match status" value="2"/>
</dbReference>
<evidence type="ECO:0000256" key="1">
    <source>
        <dbReference type="SAM" id="MobiDB-lite"/>
    </source>
</evidence>
<dbReference type="PROSITE" id="PS50060">
    <property type="entry name" value="MAM_2"/>
    <property type="match status" value="2"/>
</dbReference>
<gene>
    <name evidence="6" type="ORF">CHS0354_029493</name>
</gene>
<keyword evidence="2" id="KW-1133">Transmembrane helix</keyword>
<organism evidence="6 7">
    <name type="scientific">Potamilus streckersoni</name>
    <dbReference type="NCBI Taxonomy" id="2493646"/>
    <lineage>
        <taxon>Eukaryota</taxon>
        <taxon>Metazoa</taxon>
        <taxon>Spiralia</taxon>
        <taxon>Lophotrochozoa</taxon>
        <taxon>Mollusca</taxon>
        <taxon>Bivalvia</taxon>
        <taxon>Autobranchia</taxon>
        <taxon>Heteroconchia</taxon>
        <taxon>Palaeoheterodonta</taxon>
        <taxon>Unionida</taxon>
        <taxon>Unionoidea</taxon>
        <taxon>Unionidae</taxon>
        <taxon>Ambleminae</taxon>
        <taxon>Lampsilini</taxon>
        <taxon>Potamilus</taxon>
    </lineage>
</organism>
<feature type="domain" description="MAM" evidence="5">
    <location>
        <begin position="205"/>
        <end position="369"/>
    </location>
</feature>
<dbReference type="SMART" id="SM00231">
    <property type="entry name" value="FA58C"/>
    <property type="match status" value="1"/>
</dbReference>
<dbReference type="Pfam" id="PF00754">
    <property type="entry name" value="F5_F8_type_C"/>
    <property type="match status" value="1"/>
</dbReference>
<keyword evidence="2" id="KW-0812">Transmembrane</keyword>
<reference evidence="6" key="3">
    <citation type="submission" date="2023-05" db="EMBL/GenBank/DDBJ databases">
        <authorList>
            <person name="Smith C.H."/>
        </authorList>
    </citation>
    <scope>NUCLEOTIDE SEQUENCE</scope>
    <source>
        <strain evidence="6">CHS0354</strain>
        <tissue evidence="6">Mantle</tissue>
    </source>
</reference>
<dbReference type="InterPro" id="IPR000421">
    <property type="entry name" value="FA58C"/>
</dbReference>
<evidence type="ECO:0000259" key="5">
    <source>
        <dbReference type="PROSITE" id="PS50060"/>
    </source>
</evidence>
<dbReference type="SUPFAM" id="SSF49899">
    <property type="entry name" value="Concanavalin A-like lectins/glucanases"/>
    <property type="match status" value="2"/>
</dbReference>
<dbReference type="Gene3D" id="2.60.120.260">
    <property type="entry name" value="Galactose-binding domain-like"/>
    <property type="match status" value="1"/>
</dbReference>
<evidence type="ECO:0000313" key="6">
    <source>
        <dbReference type="EMBL" id="KAK3586613.1"/>
    </source>
</evidence>
<dbReference type="Gene3D" id="2.60.120.200">
    <property type="match status" value="2"/>
</dbReference>
<dbReference type="InterPro" id="IPR000998">
    <property type="entry name" value="MAM_dom"/>
</dbReference>
<dbReference type="InterPro" id="IPR051560">
    <property type="entry name" value="MAM_domain-containing"/>
</dbReference>
<evidence type="ECO:0000313" key="7">
    <source>
        <dbReference type="Proteomes" id="UP001195483"/>
    </source>
</evidence>
<feature type="region of interest" description="Disordered" evidence="1">
    <location>
        <begin position="676"/>
        <end position="696"/>
    </location>
</feature>
<dbReference type="Pfam" id="PF00629">
    <property type="entry name" value="MAM"/>
    <property type="match status" value="2"/>
</dbReference>
<feature type="domain" description="MAM" evidence="5">
    <location>
        <begin position="368"/>
        <end position="505"/>
    </location>
</feature>
<dbReference type="InterPro" id="IPR008979">
    <property type="entry name" value="Galactose-bd-like_sf"/>
</dbReference>
<proteinExistence type="predicted"/>
<keyword evidence="2" id="KW-0472">Membrane</keyword>
<evidence type="ECO:0000256" key="2">
    <source>
        <dbReference type="SAM" id="Phobius"/>
    </source>
</evidence>
<dbReference type="PROSITE" id="PS50022">
    <property type="entry name" value="FA58C_3"/>
    <property type="match status" value="1"/>
</dbReference>
<accession>A0AAE0S7U6</accession>
<comment type="caution">
    <text evidence="6">The sequence shown here is derived from an EMBL/GenBank/DDBJ whole genome shotgun (WGS) entry which is preliminary data.</text>
</comment>
<dbReference type="EMBL" id="JAEAOA010001764">
    <property type="protein sequence ID" value="KAK3586613.1"/>
    <property type="molecule type" value="Genomic_DNA"/>
</dbReference>
<dbReference type="PANTHER" id="PTHR23282">
    <property type="entry name" value="APICAL ENDOSOMAL GLYCOPROTEIN PRECURSOR"/>
    <property type="match status" value="1"/>
</dbReference>
<dbReference type="AlphaFoldDB" id="A0AAE0S7U6"/>
<evidence type="ECO:0000259" key="4">
    <source>
        <dbReference type="PROSITE" id="PS50022"/>
    </source>
</evidence>
<keyword evidence="3" id="KW-0732">Signal</keyword>
<protein>
    <submittedName>
        <fullName evidence="6">Uncharacterized protein</fullName>
    </submittedName>
</protein>
<dbReference type="SUPFAM" id="SSF49785">
    <property type="entry name" value="Galactose-binding domain-like"/>
    <property type="match status" value="1"/>
</dbReference>